<evidence type="ECO:0000313" key="1">
    <source>
        <dbReference type="EMBL" id="KAI3826297.1"/>
    </source>
</evidence>
<evidence type="ECO:0000313" key="2">
    <source>
        <dbReference type="Proteomes" id="UP001056120"/>
    </source>
</evidence>
<protein>
    <submittedName>
        <fullName evidence="1">Uncharacterized protein</fullName>
    </submittedName>
</protein>
<keyword evidence="2" id="KW-1185">Reference proteome</keyword>
<gene>
    <name evidence="1" type="ORF">L1987_00343</name>
</gene>
<reference evidence="2" key="1">
    <citation type="journal article" date="2022" name="Mol. Ecol. Resour.">
        <title>The genomes of chicory, endive, great burdock and yacon provide insights into Asteraceae palaeo-polyploidization history and plant inulin production.</title>
        <authorList>
            <person name="Fan W."/>
            <person name="Wang S."/>
            <person name="Wang H."/>
            <person name="Wang A."/>
            <person name="Jiang F."/>
            <person name="Liu H."/>
            <person name="Zhao H."/>
            <person name="Xu D."/>
            <person name="Zhang Y."/>
        </authorList>
    </citation>
    <scope>NUCLEOTIDE SEQUENCE [LARGE SCALE GENOMIC DNA]</scope>
    <source>
        <strain evidence="2">cv. Yunnan</strain>
    </source>
</reference>
<sequence>MGNAQSPAADPRFTSVTRLFSQKELDDLKSLFASLAAQSQSGGKFISLSVFKVYTGIRGPLGDRLYDLVTQNRKDQKLTFEDLVIAKGTYEKGTRDEIDEFIYQLCDIDGDGNLVRSDLEAVISGILDNISSQKEVESSSASKLKPISIFLDAANFTKDNEGNSEKSMSFEDFRSWCHLVPSARKFLASLLKPSSPSSQVPNLTHQEDVDSNILLLKEEYAWHIGGALSHLESSEWKLLYHSSLNGLSFNTFLGNISNADGPTVLIIKDKEGYIFGGYASQPWERHADFYGDMKSFLFQLYPKASIYRPTGANNNIQWCAANFSSDSIPNGIGFGGRSGHFNIFISSNFDNGHTFTGPTFNNPCLSKNNRIYPEVIECWGIVLMGAQQEKQEGQLIILQIVCYEDEFSRPGRYTNSGKGVEEEFVSWTVGLVRASGRYSALYSNIYFFM</sequence>
<comment type="caution">
    <text evidence="1">The sequence shown here is derived from an EMBL/GenBank/DDBJ whole genome shotgun (WGS) entry which is preliminary data.</text>
</comment>
<dbReference type="Proteomes" id="UP001056120">
    <property type="component" value="Linkage Group LG01"/>
</dbReference>
<organism evidence="1 2">
    <name type="scientific">Smallanthus sonchifolius</name>
    <dbReference type="NCBI Taxonomy" id="185202"/>
    <lineage>
        <taxon>Eukaryota</taxon>
        <taxon>Viridiplantae</taxon>
        <taxon>Streptophyta</taxon>
        <taxon>Embryophyta</taxon>
        <taxon>Tracheophyta</taxon>
        <taxon>Spermatophyta</taxon>
        <taxon>Magnoliopsida</taxon>
        <taxon>eudicotyledons</taxon>
        <taxon>Gunneridae</taxon>
        <taxon>Pentapetalae</taxon>
        <taxon>asterids</taxon>
        <taxon>campanulids</taxon>
        <taxon>Asterales</taxon>
        <taxon>Asteraceae</taxon>
        <taxon>Asteroideae</taxon>
        <taxon>Heliantheae alliance</taxon>
        <taxon>Millerieae</taxon>
        <taxon>Smallanthus</taxon>
    </lineage>
</organism>
<proteinExistence type="predicted"/>
<dbReference type="EMBL" id="CM042018">
    <property type="protein sequence ID" value="KAI3826297.1"/>
    <property type="molecule type" value="Genomic_DNA"/>
</dbReference>
<name>A0ACB9K233_9ASTR</name>
<accession>A0ACB9K233</accession>
<reference evidence="1 2" key="2">
    <citation type="journal article" date="2022" name="Mol. Ecol. Resour.">
        <title>The genomes of chicory, endive, great burdock and yacon provide insights into Asteraceae paleo-polyploidization history and plant inulin production.</title>
        <authorList>
            <person name="Fan W."/>
            <person name="Wang S."/>
            <person name="Wang H."/>
            <person name="Wang A."/>
            <person name="Jiang F."/>
            <person name="Liu H."/>
            <person name="Zhao H."/>
            <person name="Xu D."/>
            <person name="Zhang Y."/>
        </authorList>
    </citation>
    <scope>NUCLEOTIDE SEQUENCE [LARGE SCALE GENOMIC DNA]</scope>
    <source>
        <strain evidence="2">cv. Yunnan</strain>
        <tissue evidence="1">Leaves</tissue>
    </source>
</reference>